<name>A0A178Z9J8_9EURO</name>
<dbReference type="EMBL" id="LVYI01000010">
    <property type="protein sequence ID" value="OAP55745.1"/>
    <property type="molecule type" value="Genomic_DNA"/>
</dbReference>
<evidence type="ECO:0000313" key="1">
    <source>
        <dbReference type="EMBL" id="OAP55745.1"/>
    </source>
</evidence>
<proteinExistence type="predicted"/>
<dbReference type="RefSeq" id="XP_018689112.1">
    <property type="nucleotide sequence ID" value="XM_018841403.1"/>
</dbReference>
<dbReference type="Proteomes" id="UP000078343">
    <property type="component" value="Unassembled WGS sequence"/>
</dbReference>
<dbReference type="OrthoDB" id="4158189at2759"/>
<keyword evidence="2" id="KW-1185">Reference proteome</keyword>
<comment type="caution">
    <text evidence="1">The sequence shown here is derived from an EMBL/GenBank/DDBJ whole genome shotgun (WGS) entry which is preliminary data.</text>
</comment>
<reference evidence="1 2" key="1">
    <citation type="submission" date="2016-04" db="EMBL/GenBank/DDBJ databases">
        <title>Draft genome of Fonsecaea erecta CBS 125763.</title>
        <authorList>
            <person name="Weiss V.A."/>
            <person name="Vicente V.A."/>
            <person name="Raittz R.T."/>
            <person name="Moreno L.F."/>
            <person name="De Souza E.M."/>
            <person name="Pedrosa F.O."/>
            <person name="Steffens M.B."/>
            <person name="Faoro H."/>
            <person name="Tadra-Sfeir M.Z."/>
            <person name="Najafzadeh M.J."/>
            <person name="Felipe M.S."/>
            <person name="Teixeira M."/>
            <person name="Sun J."/>
            <person name="Xi L."/>
            <person name="Gomes R."/>
            <person name="De Azevedo C.M."/>
            <person name="Salgado C.G."/>
            <person name="Da Silva M.B."/>
            <person name="Nascimento M.F."/>
            <person name="Queiroz-Telles F."/>
            <person name="Attili D.S."/>
            <person name="Gorbushina A."/>
        </authorList>
    </citation>
    <scope>NUCLEOTIDE SEQUENCE [LARGE SCALE GENOMIC DNA]</scope>
    <source>
        <strain evidence="1 2">CBS 125763</strain>
    </source>
</reference>
<gene>
    <name evidence="1" type="ORF">AYL99_09897</name>
</gene>
<dbReference type="GeneID" id="30014065"/>
<protein>
    <submittedName>
        <fullName evidence="1">Uncharacterized protein</fullName>
    </submittedName>
</protein>
<organism evidence="1 2">
    <name type="scientific">Fonsecaea erecta</name>
    <dbReference type="NCBI Taxonomy" id="1367422"/>
    <lineage>
        <taxon>Eukaryota</taxon>
        <taxon>Fungi</taxon>
        <taxon>Dikarya</taxon>
        <taxon>Ascomycota</taxon>
        <taxon>Pezizomycotina</taxon>
        <taxon>Eurotiomycetes</taxon>
        <taxon>Chaetothyriomycetidae</taxon>
        <taxon>Chaetothyriales</taxon>
        <taxon>Herpotrichiellaceae</taxon>
        <taxon>Fonsecaea</taxon>
    </lineage>
</organism>
<sequence length="155" mass="17102">MCCQSKPRHAPAGDLVAILHRIRDNNRLQTVSNTCWCRLLLSKSCQNEILGELRCEEPSHAKRFQGEKLNVTIWTYANEHFRSVPAKKPANPVFVRFALIAGAGPIVVSPSSPDANGLGRRDFDLTADDRGIVGREVDVANEQGQVLGRGIIGWN</sequence>
<accession>A0A178Z9J8</accession>
<evidence type="ECO:0000313" key="2">
    <source>
        <dbReference type="Proteomes" id="UP000078343"/>
    </source>
</evidence>
<dbReference type="AlphaFoldDB" id="A0A178Z9J8"/>